<dbReference type="OrthoDB" id="3243324at2"/>
<feature type="transmembrane region" description="Helical" evidence="6">
    <location>
        <begin position="39"/>
        <end position="58"/>
    </location>
</feature>
<accession>A0A1I0DQU3</accession>
<gene>
    <name evidence="8" type="ORF">SAMN04487772_11614</name>
</gene>
<evidence type="ECO:0000256" key="5">
    <source>
        <dbReference type="ARBA" id="ARBA00023136"/>
    </source>
</evidence>
<dbReference type="InterPro" id="IPR027379">
    <property type="entry name" value="CLS_N"/>
</dbReference>
<dbReference type="Proteomes" id="UP000199800">
    <property type="component" value="Unassembled WGS sequence"/>
</dbReference>
<dbReference type="Pfam" id="PF13396">
    <property type="entry name" value="PLDc_N"/>
    <property type="match status" value="1"/>
</dbReference>
<organism evidence="8 9">
    <name type="scientific">[Clostridium] polysaccharolyticum</name>
    <dbReference type="NCBI Taxonomy" id="29364"/>
    <lineage>
        <taxon>Bacteria</taxon>
        <taxon>Bacillati</taxon>
        <taxon>Bacillota</taxon>
        <taxon>Clostridia</taxon>
        <taxon>Lachnospirales</taxon>
        <taxon>Lachnospiraceae</taxon>
    </lineage>
</organism>
<evidence type="ECO:0000313" key="9">
    <source>
        <dbReference type="Proteomes" id="UP000199800"/>
    </source>
</evidence>
<protein>
    <submittedName>
        <fullName evidence="8">Phospholipase_D-nuclease N-terminal</fullName>
    </submittedName>
</protein>
<keyword evidence="9" id="KW-1185">Reference proteome</keyword>
<proteinExistence type="predicted"/>
<evidence type="ECO:0000313" key="8">
    <source>
        <dbReference type="EMBL" id="SET34753.1"/>
    </source>
</evidence>
<evidence type="ECO:0000256" key="6">
    <source>
        <dbReference type="SAM" id="Phobius"/>
    </source>
</evidence>
<dbReference type="GO" id="GO:0005886">
    <property type="term" value="C:plasma membrane"/>
    <property type="evidence" value="ECO:0007669"/>
    <property type="project" value="UniProtKB-SubCell"/>
</dbReference>
<dbReference type="EMBL" id="FOHN01000016">
    <property type="protein sequence ID" value="SET34753.1"/>
    <property type="molecule type" value="Genomic_DNA"/>
</dbReference>
<keyword evidence="5 6" id="KW-0472">Membrane</keyword>
<reference evidence="8 9" key="1">
    <citation type="submission" date="2016-10" db="EMBL/GenBank/DDBJ databases">
        <authorList>
            <person name="de Groot N.N."/>
        </authorList>
    </citation>
    <scope>NUCLEOTIDE SEQUENCE [LARGE SCALE GENOMIC DNA]</scope>
    <source>
        <strain evidence="8 9">DSM 1801</strain>
    </source>
</reference>
<feature type="transmembrane region" description="Helical" evidence="6">
    <location>
        <begin position="6"/>
        <end position="27"/>
    </location>
</feature>
<dbReference type="RefSeq" id="WP_092478208.1">
    <property type="nucleotide sequence ID" value="NZ_FOHN01000016.1"/>
</dbReference>
<feature type="domain" description="Cardiolipin synthase N-terminal" evidence="7">
    <location>
        <begin position="17"/>
        <end position="59"/>
    </location>
</feature>
<keyword evidence="3 6" id="KW-0812">Transmembrane</keyword>
<sequence length="63" mass="7285">MKDIIVYLIPLVILELALVIPALIHVLKHDRYKFGNKPLWTVVVLFIQIIGPIVYFILGKEED</sequence>
<keyword evidence="4 6" id="KW-1133">Transmembrane helix</keyword>
<evidence type="ECO:0000256" key="2">
    <source>
        <dbReference type="ARBA" id="ARBA00022475"/>
    </source>
</evidence>
<evidence type="ECO:0000259" key="7">
    <source>
        <dbReference type="Pfam" id="PF13396"/>
    </source>
</evidence>
<name>A0A1I0DQU3_9FIRM</name>
<comment type="subcellular location">
    <subcellularLocation>
        <location evidence="1">Cell membrane</location>
        <topology evidence="1">Multi-pass membrane protein</topology>
    </subcellularLocation>
</comment>
<evidence type="ECO:0000256" key="4">
    <source>
        <dbReference type="ARBA" id="ARBA00022989"/>
    </source>
</evidence>
<evidence type="ECO:0000256" key="3">
    <source>
        <dbReference type="ARBA" id="ARBA00022692"/>
    </source>
</evidence>
<dbReference type="AlphaFoldDB" id="A0A1I0DQU3"/>
<evidence type="ECO:0000256" key="1">
    <source>
        <dbReference type="ARBA" id="ARBA00004651"/>
    </source>
</evidence>
<keyword evidence="2" id="KW-1003">Cell membrane</keyword>
<dbReference type="STRING" id="29364.SAMN04487772_11614"/>